<dbReference type="EMBL" id="ML995495">
    <property type="protein sequence ID" value="KAF2138823.1"/>
    <property type="molecule type" value="Genomic_DNA"/>
</dbReference>
<sequence>MPYGRRLSETGGSRRLYTTVNGYLGLGPEALNTGDRIYLLKGARVPFVFRSADNQSLELVGESYVHGFMNGEMLEAVGKMSQLLII</sequence>
<dbReference type="InterPro" id="IPR052895">
    <property type="entry name" value="HetReg/Transcr_Mod"/>
</dbReference>
<dbReference type="AlphaFoldDB" id="A0A6A6B5X9"/>
<proteinExistence type="predicted"/>
<reference evidence="1" key="1">
    <citation type="journal article" date="2020" name="Stud. Mycol.">
        <title>101 Dothideomycetes genomes: a test case for predicting lifestyles and emergence of pathogens.</title>
        <authorList>
            <person name="Haridas S."/>
            <person name="Albert R."/>
            <person name="Binder M."/>
            <person name="Bloem J."/>
            <person name="Labutti K."/>
            <person name="Salamov A."/>
            <person name="Andreopoulos B."/>
            <person name="Baker S."/>
            <person name="Barry K."/>
            <person name="Bills G."/>
            <person name="Bluhm B."/>
            <person name="Cannon C."/>
            <person name="Castanera R."/>
            <person name="Culley D."/>
            <person name="Daum C."/>
            <person name="Ezra D."/>
            <person name="Gonzalez J."/>
            <person name="Henrissat B."/>
            <person name="Kuo A."/>
            <person name="Liang C."/>
            <person name="Lipzen A."/>
            <person name="Lutzoni F."/>
            <person name="Magnuson J."/>
            <person name="Mondo S."/>
            <person name="Nolan M."/>
            <person name="Ohm R."/>
            <person name="Pangilinan J."/>
            <person name="Park H.-J."/>
            <person name="Ramirez L."/>
            <person name="Alfaro M."/>
            <person name="Sun H."/>
            <person name="Tritt A."/>
            <person name="Yoshinaga Y."/>
            <person name="Zwiers L.-H."/>
            <person name="Turgeon B."/>
            <person name="Goodwin S."/>
            <person name="Spatafora J."/>
            <person name="Crous P."/>
            <person name="Grigoriev I."/>
        </authorList>
    </citation>
    <scope>NUCLEOTIDE SEQUENCE</scope>
    <source>
        <strain evidence="1">CBS 121167</strain>
    </source>
</reference>
<evidence type="ECO:0000313" key="2">
    <source>
        <dbReference type="Proteomes" id="UP000799438"/>
    </source>
</evidence>
<dbReference type="Pfam" id="PF26639">
    <property type="entry name" value="Het-6_barrel"/>
    <property type="match status" value="1"/>
</dbReference>
<accession>A0A6A6B5X9</accession>
<dbReference type="GeneID" id="54298504"/>
<dbReference type="Proteomes" id="UP000799438">
    <property type="component" value="Unassembled WGS sequence"/>
</dbReference>
<dbReference type="OrthoDB" id="2157530at2759"/>
<name>A0A6A6B5X9_9PEZI</name>
<dbReference type="RefSeq" id="XP_033394536.1">
    <property type="nucleotide sequence ID" value="XM_033541008.1"/>
</dbReference>
<dbReference type="PANTHER" id="PTHR24148:SF64">
    <property type="entry name" value="HETEROKARYON INCOMPATIBILITY DOMAIN-CONTAINING PROTEIN"/>
    <property type="match status" value="1"/>
</dbReference>
<protein>
    <submittedName>
        <fullName evidence="1">Uncharacterized protein</fullName>
    </submittedName>
</protein>
<keyword evidence="2" id="KW-1185">Reference proteome</keyword>
<dbReference type="PANTHER" id="PTHR24148">
    <property type="entry name" value="ANKYRIN REPEAT DOMAIN-CONTAINING PROTEIN 39 HOMOLOG-RELATED"/>
    <property type="match status" value="1"/>
</dbReference>
<gene>
    <name evidence="1" type="ORF">K452DRAFT_290470</name>
</gene>
<organism evidence="1 2">
    <name type="scientific">Aplosporella prunicola CBS 121167</name>
    <dbReference type="NCBI Taxonomy" id="1176127"/>
    <lineage>
        <taxon>Eukaryota</taxon>
        <taxon>Fungi</taxon>
        <taxon>Dikarya</taxon>
        <taxon>Ascomycota</taxon>
        <taxon>Pezizomycotina</taxon>
        <taxon>Dothideomycetes</taxon>
        <taxon>Dothideomycetes incertae sedis</taxon>
        <taxon>Botryosphaeriales</taxon>
        <taxon>Aplosporellaceae</taxon>
        <taxon>Aplosporella</taxon>
    </lineage>
</organism>
<evidence type="ECO:0000313" key="1">
    <source>
        <dbReference type="EMBL" id="KAF2138823.1"/>
    </source>
</evidence>